<sequence>MSATGTAEAAGQDLPVADGFEEAAAAKLWALLPAVHRAADSADPDLPGPLRELLDRIACQVAVLRRGLDRLWENQSVETCDDWVLPYLADLLGTSLVASMDARGRRLDVANTIDYRRRKGTVGLLEQLAADVTGWECRVVEFFRVLGRTRHSLDPEIGRPADDADPPAVRRLQEVSGLVGALTGTPQGGFADLRSVVGARQSGGPFDEFHHSADVRRGKGALGRYGIPEVGVFLWRGAVLAVDRATPVPVAGCPGHYCFDPTGRRIALWQAGDRPATGFGERWTPLAAWQVPGPLTEEMYRAAGRSSPPDAAGSGSAPLDAGTFWPGSLAVRRSAGGGLLPQGQVEVWPQVGRFAVGPEAGEVEVGYHYGLFSRIGAGPYDRRVLGVPPVADPLPVAEVAGGAAGALRAALADLDGTGTVVVTDGLTSTAVADVGSADAPLADVVVRAAGAVRAVVRLDDSGGPWVFHGSPPGAEPSARLRLEGLLLSGQDIVLRGGFADVALACCTVDPGTGGELCEPPTMWQPSADGRDLRAGRVWVEGTVRRLTLDRCVTGPLRERGGGTVETLCAADSVIQAVPSDTGGALRPEAVFDPDGLLRLLRDRRDALTAWLHGRLGPAAAVVDAHEDGAAVAADDLAAVVAALNHVLAAPIWDAVRFAGRAVPASLAAAAGAGPAGADLFRLNRALLAAAFPLELLDAALAFGDGVACVERCTVIGAGHLHRLEASESILDGPVRVADPQSGCVRFSAWSSGSTLPRRYESVEIAPGAPLFASRRFGEAGYAQLADNADALVVSADGAGRPAIRSGSREGSEMGAFCRVGSAVKERSLLIKYREYLPVGLTPVLVPMPAPDADGQTLRGRAWPPM</sequence>
<keyword evidence="2" id="KW-1185">Reference proteome</keyword>
<accession>A0A9W4H6T4</accession>
<dbReference type="RefSeq" id="WP_205044804.1">
    <property type="nucleotide sequence ID" value="NZ_CAJVAX010000020.1"/>
</dbReference>
<gene>
    <name evidence="1" type="ORF">SBRY_60522</name>
</gene>
<evidence type="ECO:0000313" key="1">
    <source>
        <dbReference type="EMBL" id="CAG7654576.1"/>
    </source>
</evidence>
<evidence type="ECO:0000313" key="2">
    <source>
        <dbReference type="Proteomes" id="UP001153328"/>
    </source>
</evidence>
<reference evidence="1" key="1">
    <citation type="submission" date="2021-06" db="EMBL/GenBank/DDBJ databases">
        <authorList>
            <person name="Arsene-Ploetze F."/>
        </authorList>
    </citation>
    <scope>NUCLEOTIDE SEQUENCE</scope>
    <source>
        <strain evidence="1">SBRY1</strain>
    </source>
</reference>
<dbReference type="AlphaFoldDB" id="A0A9W4H6T4"/>
<protein>
    <submittedName>
        <fullName evidence="1">Uncharacterized protein</fullName>
    </submittedName>
</protein>
<dbReference type="Proteomes" id="UP001153328">
    <property type="component" value="Unassembled WGS sequence"/>
</dbReference>
<organism evidence="1 2">
    <name type="scientific">Actinacidiphila bryophytorum</name>
    <dbReference type="NCBI Taxonomy" id="1436133"/>
    <lineage>
        <taxon>Bacteria</taxon>
        <taxon>Bacillati</taxon>
        <taxon>Actinomycetota</taxon>
        <taxon>Actinomycetes</taxon>
        <taxon>Kitasatosporales</taxon>
        <taxon>Streptomycetaceae</taxon>
        <taxon>Actinacidiphila</taxon>
    </lineage>
</organism>
<comment type="caution">
    <text evidence="1">The sequence shown here is derived from an EMBL/GenBank/DDBJ whole genome shotgun (WGS) entry which is preliminary data.</text>
</comment>
<proteinExistence type="predicted"/>
<name>A0A9W4H6T4_9ACTN</name>
<dbReference type="EMBL" id="CAJVAX010000020">
    <property type="protein sequence ID" value="CAG7654576.1"/>
    <property type="molecule type" value="Genomic_DNA"/>
</dbReference>